<name>A0A2U3L0I7_9BACT</name>
<dbReference type="Proteomes" id="UP000238701">
    <property type="component" value="Unassembled WGS sequence"/>
</dbReference>
<evidence type="ECO:0000313" key="2">
    <source>
        <dbReference type="Proteomes" id="UP000238701"/>
    </source>
</evidence>
<organism evidence="1 2">
    <name type="scientific">Candidatus Sulfotelmatobacter kueseliae</name>
    <dbReference type="NCBI Taxonomy" id="2042962"/>
    <lineage>
        <taxon>Bacteria</taxon>
        <taxon>Pseudomonadati</taxon>
        <taxon>Acidobacteriota</taxon>
        <taxon>Terriglobia</taxon>
        <taxon>Terriglobales</taxon>
        <taxon>Candidatus Korobacteraceae</taxon>
        <taxon>Candidatus Sulfotelmatobacter</taxon>
    </lineage>
</organism>
<gene>
    <name evidence="1" type="ORF">SBA1_60008</name>
</gene>
<sequence length="55" mass="6137">MTKEPLLPPIRSGALQLLADEPPYRHTRAAGGIPQPVQEFLRKTDCKCVTHITQL</sequence>
<proteinExistence type="predicted"/>
<dbReference type="EMBL" id="OMOD01000155">
    <property type="protein sequence ID" value="SPF45454.1"/>
    <property type="molecule type" value="Genomic_DNA"/>
</dbReference>
<dbReference type="AlphaFoldDB" id="A0A2U3L0I7"/>
<reference evidence="2" key="1">
    <citation type="submission" date="2018-02" db="EMBL/GenBank/DDBJ databases">
        <authorList>
            <person name="Hausmann B."/>
        </authorList>
    </citation>
    <scope>NUCLEOTIDE SEQUENCE [LARGE SCALE GENOMIC DNA]</scope>
    <source>
        <strain evidence="2">Peat soil MAG SbA1</strain>
    </source>
</reference>
<evidence type="ECO:0000313" key="1">
    <source>
        <dbReference type="EMBL" id="SPF45454.1"/>
    </source>
</evidence>
<protein>
    <submittedName>
        <fullName evidence="1">Uncharacterized protein</fullName>
    </submittedName>
</protein>
<accession>A0A2U3L0I7</accession>